<keyword evidence="3" id="KW-1003">Cell membrane</keyword>
<comment type="subcellular location">
    <subcellularLocation>
        <location evidence="1 9">Cell inner membrane</location>
        <topology evidence="1 9">Multi-pass membrane protein</topology>
    </subcellularLocation>
</comment>
<keyword evidence="12" id="KW-1185">Reference proteome</keyword>
<comment type="subunit">
    <text evidence="9">The complex comprises the extracytoplasmic solute receptor protein and the two transmembrane proteins.</text>
</comment>
<organism evidence="11 12">
    <name type="scientific">Cardiobacterium valvarum</name>
    <dbReference type="NCBI Taxonomy" id="194702"/>
    <lineage>
        <taxon>Bacteria</taxon>
        <taxon>Pseudomonadati</taxon>
        <taxon>Pseudomonadota</taxon>
        <taxon>Gammaproteobacteria</taxon>
        <taxon>Cardiobacteriales</taxon>
        <taxon>Cardiobacteriaceae</taxon>
        <taxon>Cardiobacterium</taxon>
    </lineage>
</organism>
<dbReference type="GO" id="GO:0015740">
    <property type="term" value="P:C4-dicarboxylate transport"/>
    <property type="evidence" value="ECO:0007669"/>
    <property type="project" value="TreeGrafter"/>
</dbReference>
<dbReference type="InterPro" id="IPR055348">
    <property type="entry name" value="DctQ"/>
</dbReference>
<dbReference type="Pfam" id="PF04290">
    <property type="entry name" value="DctQ"/>
    <property type="match status" value="1"/>
</dbReference>
<evidence type="ECO:0000256" key="8">
    <source>
        <dbReference type="ARBA" id="ARBA00038436"/>
    </source>
</evidence>
<feature type="transmembrane region" description="Helical" evidence="9">
    <location>
        <begin position="53"/>
        <end position="75"/>
    </location>
</feature>
<comment type="similarity">
    <text evidence="8 9">Belongs to the TRAP transporter small permease family.</text>
</comment>
<dbReference type="AlphaFoldDB" id="A0A381E191"/>
<evidence type="ECO:0000256" key="5">
    <source>
        <dbReference type="ARBA" id="ARBA00022692"/>
    </source>
</evidence>
<evidence type="ECO:0000313" key="12">
    <source>
        <dbReference type="Proteomes" id="UP000254572"/>
    </source>
</evidence>
<sequence length="170" mass="18751">MSRLIQLVSSVLRWATGLAFAVLMAAVLIQVVMRTFSSDGSPVWTEEVTRYALLYIGGFGAALSLWTGVMVNVDLLSEHLPGRLPWVMRLLAAVTVFIFAVMLIEPAWRFTKIGMIQTSPSMPFIKMAYIHASVFILLATLALTSGIRIIGMLCGKLDGHPELKEEEELP</sequence>
<keyword evidence="5 9" id="KW-0812">Transmembrane</keyword>
<dbReference type="OrthoDB" id="5878939at2"/>
<evidence type="ECO:0000256" key="3">
    <source>
        <dbReference type="ARBA" id="ARBA00022475"/>
    </source>
</evidence>
<dbReference type="GO" id="GO:0005886">
    <property type="term" value="C:plasma membrane"/>
    <property type="evidence" value="ECO:0007669"/>
    <property type="project" value="UniProtKB-SubCell"/>
</dbReference>
<gene>
    <name evidence="11" type="ORF">NCTC13294_00550</name>
</gene>
<evidence type="ECO:0000256" key="1">
    <source>
        <dbReference type="ARBA" id="ARBA00004429"/>
    </source>
</evidence>
<feature type="transmembrane region" description="Helical" evidence="9">
    <location>
        <begin position="128"/>
        <end position="150"/>
    </location>
</feature>
<accession>A0A381E191</accession>
<keyword evidence="7 9" id="KW-0472">Membrane</keyword>
<keyword evidence="6 9" id="KW-1133">Transmembrane helix</keyword>
<evidence type="ECO:0000256" key="9">
    <source>
        <dbReference type="RuleBase" id="RU369079"/>
    </source>
</evidence>
<proteinExistence type="inferred from homology"/>
<evidence type="ECO:0000256" key="7">
    <source>
        <dbReference type="ARBA" id="ARBA00023136"/>
    </source>
</evidence>
<evidence type="ECO:0000256" key="4">
    <source>
        <dbReference type="ARBA" id="ARBA00022519"/>
    </source>
</evidence>
<evidence type="ECO:0000313" key="11">
    <source>
        <dbReference type="EMBL" id="SUX19589.1"/>
    </source>
</evidence>
<dbReference type="PANTHER" id="PTHR35011:SF2">
    <property type="entry name" value="2,3-DIKETO-L-GULONATE TRAP TRANSPORTER SMALL PERMEASE PROTEIN YIAM"/>
    <property type="match status" value="1"/>
</dbReference>
<evidence type="ECO:0000256" key="2">
    <source>
        <dbReference type="ARBA" id="ARBA00022448"/>
    </source>
</evidence>
<protein>
    <recommendedName>
        <fullName evidence="9">TRAP transporter small permease protein</fullName>
    </recommendedName>
</protein>
<comment type="function">
    <text evidence="9">Part of the tripartite ATP-independent periplasmic (TRAP) transport system.</text>
</comment>
<dbReference type="GO" id="GO:0022857">
    <property type="term" value="F:transmembrane transporter activity"/>
    <property type="evidence" value="ECO:0007669"/>
    <property type="project" value="UniProtKB-UniRule"/>
</dbReference>
<keyword evidence="4 9" id="KW-0997">Cell inner membrane</keyword>
<dbReference type="EMBL" id="UFUW01000001">
    <property type="protein sequence ID" value="SUX19589.1"/>
    <property type="molecule type" value="Genomic_DNA"/>
</dbReference>
<feature type="transmembrane region" description="Helical" evidence="9">
    <location>
        <begin position="87"/>
        <end position="108"/>
    </location>
</feature>
<feature type="transmembrane region" description="Helical" evidence="9">
    <location>
        <begin position="12"/>
        <end position="33"/>
    </location>
</feature>
<dbReference type="InterPro" id="IPR007387">
    <property type="entry name" value="TRAP_DctQ"/>
</dbReference>
<name>A0A381E191_9GAMM</name>
<dbReference type="RefSeq" id="WP_115610825.1">
    <property type="nucleotide sequence ID" value="NZ_JBHLZC010000001.1"/>
</dbReference>
<evidence type="ECO:0000256" key="6">
    <source>
        <dbReference type="ARBA" id="ARBA00022989"/>
    </source>
</evidence>
<reference evidence="11 12" key="1">
    <citation type="submission" date="2018-06" db="EMBL/GenBank/DDBJ databases">
        <authorList>
            <consortium name="Pathogen Informatics"/>
            <person name="Doyle S."/>
        </authorList>
    </citation>
    <scope>NUCLEOTIDE SEQUENCE [LARGE SCALE GENOMIC DNA]</scope>
    <source>
        <strain evidence="11 12">NCTC13294</strain>
    </source>
</reference>
<keyword evidence="2 9" id="KW-0813">Transport</keyword>
<feature type="domain" description="Tripartite ATP-independent periplasmic transporters DctQ component" evidence="10">
    <location>
        <begin position="23"/>
        <end position="153"/>
    </location>
</feature>
<evidence type="ECO:0000259" key="10">
    <source>
        <dbReference type="Pfam" id="PF04290"/>
    </source>
</evidence>
<dbReference type="Proteomes" id="UP000254572">
    <property type="component" value="Unassembled WGS sequence"/>
</dbReference>
<dbReference type="PANTHER" id="PTHR35011">
    <property type="entry name" value="2,3-DIKETO-L-GULONATE TRAP TRANSPORTER SMALL PERMEASE PROTEIN YIAM"/>
    <property type="match status" value="1"/>
</dbReference>